<dbReference type="EMBL" id="LBMM01015176">
    <property type="protein sequence ID" value="KMQ84900.1"/>
    <property type="molecule type" value="Genomic_DNA"/>
</dbReference>
<proteinExistence type="predicted"/>
<keyword evidence="5" id="KW-1185">Reference proteome</keyword>
<reference evidence="4 5" key="1">
    <citation type="submission" date="2015-04" db="EMBL/GenBank/DDBJ databases">
        <title>Lasius niger genome sequencing.</title>
        <authorList>
            <person name="Konorov E.A."/>
            <person name="Nikitin M.A."/>
            <person name="Kirill M.V."/>
            <person name="Chang P."/>
        </authorList>
    </citation>
    <scope>NUCLEOTIDE SEQUENCE [LARGE SCALE GENOMIC DNA]</scope>
    <source>
        <tissue evidence="4">Whole</tissue>
    </source>
</reference>
<dbReference type="PaxDb" id="67767-A0A0J7MWS0"/>
<evidence type="ECO:0000259" key="3">
    <source>
        <dbReference type="Pfam" id="PF13359"/>
    </source>
</evidence>
<feature type="domain" description="DDE Tnp4" evidence="3">
    <location>
        <begin position="2"/>
        <end position="138"/>
    </location>
</feature>
<evidence type="ECO:0000313" key="4">
    <source>
        <dbReference type="EMBL" id="KMQ84900.1"/>
    </source>
</evidence>
<comment type="cofactor">
    <cofactor evidence="1">
        <name>a divalent metal cation</name>
        <dbReference type="ChEBI" id="CHEBI:60240"/>
    </cofactor>
</comment>
<name>A0A0J7MWS0_LASNI</name>
<organism evidence="4 5">
    <name type="scientific">Lasius niger</name>
    <name type="common">Black garden ant</name>
    <dbReference type="NCBI Taxonomy" id="67767"/>
    <lineage>
        <taxon>Eukaryota</taxon>
        <taxon>Metazoa</taxon>
        <taxon>Ecdysozoa</taxon>
        <taxon>Arthropoda</taxon>
        <taxon>Hexapoda</taxon>
        <taxon>Insecta</taxon>
        <taxon>Pterygota</taxon>
        <taxon>Neoptera</taxon>
        <taxon>Endopterygota</taxon>
        <taxon>Hymenoptera</taxon>
        <taxon>Apocrita</taxon>
        <taxon>Aculeata</taxon>
        <taxon>Formicoidea</taxon>
        <taxon>Formicidae</taxon>
        <taxon>Formicinae</taxon>
        <taxon>Lasius</taxon>
        <taxon>Lasius</taxon>
    </lineage>
</organism>
<accession>A0A0J7MWS0</accession>
<comment type="caution">
    <text evidence="4">The sequence shown here is derived from an EMBL/GenBank/DDBJ whole genome shotgun (WGS) entry which is preliminary data.</text>
</comment>
<dbReference type="OrthoDB" id="7446692at2759"/>
<dbReference type="AlphaFoldDB" id="A0A0J7MWS0"/>
<dbReference type="GO" id="GO:0046872">
    <property type="term" value="F:metal ion binding"/>
    <property type="evidence" value="ECO:0007669"/>
    <property type="project" value="UniProtKB-KW"/>
</dbReference>
<dbReference type="Pfam" id="PF13359">
    <property type="entry name" value="DDE_Tnp_4"/>
    <property type="match status" value="1"/>
</dbReference>
<evidence type="ECO:0000256" key="2">
    <source>
        <dbReference type="ARBA" id="ARBA00022723"/>
    </source>
</evidence>
<sequence length="272" mass="31413">MHKGRHLIKPALVVAPDGYILDIHGPYFSDSRNNDASMIENEMDATGLREWFNNGDIFIVDRGYSDALPFLENLGINYKMPALLQQGQRQLNTDEANDSRLITKTRWIVEACNGHIKSVFKFFEGTVHMNHAINIGDYYRIAGAILNKYREPIIMEGANAELAQMMLQKSRIPNVVQTRVEMDNLHTRNARWVHLNTNHVSSFPRFHLNYLKELTVGIYQINLAPAYIQDKLQREQAEVFELDELADERGLIRVRTYSFQKCNKIPTLDSIY</sequence>
<gene>
    <name evidence="4" type="ORF">RF55_16923</name>
</gene>
<dbReference type="InterPro" id="IPR027806">
    <property type="entry name" value="HARBI1_dom"/>
</dbReference>
<evidence type="ECO:0000256" key="1">
    <source>
        <dbReference type="ARBA" id="ARBA00001968"/>
    </source>
</evidence>
<dbReference type="Proteomes" id="UP000036403">
    <property type="component" value="Unassembled WGS sequence"/>
</dbReference>
<protein>
    <recommendedName>
        <fullName evidence="3">DDE Tnp4 domain-containing protein</fullName>
    </recommendedName>
</protein>
<keyword evidence="2" id="KW-0479">Metal-binding</keyword>
<evidence type="ECO:0000313" key="5">
    <source>
        <dbReference type="Proteomes" id="UP000036403"/>
    </source>
</evidence>